<evidence type="ECO:0000313" key="13">
    <source>
        <dbReference type="EMBL" id="ODQ81447.1"/>
    </source>
</evidence>
<reference evidence="14" key="1">
    <citation type="submission" date="2016-05" db="EMBL/GenBank/DDBJ databases">
        <title>Comparative genomics of biotechnologically important yeasts.</title>
        <authorList>
            <consortium name="DOE Joint Genome Institute"/>
            <person name="Riley R."/>
            <person name="Haridas S."/>
            <person name="Wolfe K.H."/>
            <person name="Lopes M.R."/>
            <person name="Hittinger C.T."/>
            <person name="Goker M."/>
            <person name="Salamov A."/>
            <person name="Wisecaver J."/>
            <person name="Long T.M."/>
            <person name="Aerts A.L."/>
            <person name="Barry K."/>
            <person name="Choi C."/>
            <person name="Clum A."/>
            <person name="Coughlan A.Y."/>
            <person name="Deshpande S."/>
            <person name="Douglass A.P."/>
            <person name="Hanson S.J."/>
            <person name="Klenk H.-P."/>
            <person name="Labutti K."/>
            <person name="Lapidus A."/>
            <person name="Lindquist E."/>
            <person name="Lipzen A."/>
            <person name="Meier-Kolthoff J.P."/>
            <person name="Ohm R.A."/>
            <person name="Otillar R.P."/>
            <person name="Pangilinan J."/>
            <person name="Peng Y."/>
            <person name="Rokas A."/>
            <person name="Rosa C.A."/>
            <person name="Scheuner C."/>
            <person name="Sibirny A.A."/>
            <person name="Slot J.C."/>
            <person name="Stielow J.B."/>
            <person name="Sun H."/>
            <person name="Kurtzman C.P."/>
            <person name="Blackwell M."/>
            <person name="Grigoriev I.V."/>
            <person name="Jeffries T.W."/>
        </authorList>
    </citation>
    <scope>NUCLEOTIDE SEQUENCE [LARGE SCALE GENOMIC DNA]</scope>
    <source>
        <strain evidence="14">NRRL Y-12698</strain>
    </source>
</reference>
<keyword evidence="9 12" id="KW-0460">Magnesium</keyword>
<comment type="cofactor">
    <cofactor evidence="1 12">
        <name>Mg(2+)</name>
        <dbReference type="ChEBI" id="CHEBI:18420"/>
    </cofactor>
</comment>
<evidence type="ECO:0000256" key="2">
    <source>
        <dbReference type="ARBA" id="ARBA00005307"/>
    </source>
</evidence>
<evidence type="ECO:0000256" key="4">
    <source>
        <dbReference type="ARBA" id="ARBA00015544"/>
    </source>
</evidence>
<dbReference type="GO" id="GO:0071592">
    <property type="term" value="P:nicotinic acid riboside biosynthetic process"/>
    <property type="evidence" value="ECO:0007669"/>
    <property type="project" value="TreeGrafter"/>
</dbReference>
<dbReference type="InterPro" id="IPR036412">
    <property type="entry name" value="HAD-like_sf"/>
</dbReference>
<dbReference type="EMBL" id="KV454427">
    <property type="protein sequence ID" value="ODQ81447.1"/>
    <property type="molecule type" value="Genomic_DNA"/>
</dbReference>
<evidence type="ECO:0000256" key="7">
    <source>
        <dbReference type="ARBA" id="ARBA00022801"/>
    </source>
</evidence>
<name>A0A1E3QWS3_9ASCO</name>
<dbReference type="SUPFAM" id="SSF56784">
    <property type="entry name" value="HAD-like"/>
    <property type="match status" value="1"/>
</dbReference>
<comment type="catalytic activity">
    <reaction evidence="11">
        <text>IMP + H2O = inosine + phosphate</text>
        <dbReference type="Rhea" id="RHEA:27718"/>
        <dbReference type="ChEBI" id="CHEBI:15377"/>
        <dbReference type="ChEBI" id="CHEBI:17596"/>
        <dbReference type="ChEBI" id="CHEBI:43474"/>
        <dbReference type="ChEBI" id="CHEBI:58053"/>
        <dbReference type="EC" id="3.1.3.99"/>
    </reaction>
</comment>
<dbReference type="GO" id="GO:0006190">
    <property type="term" value="P:inosine salvage"/>
    <property type="evidence" value="ECO:0007669"/>
    <property type="project" value="InterPro"/>
</dbReference>
<evidence type="ECO:0000256" key="5">
    <source>
        <dbReference type="ARBA" id="ARBA00022723"/>
    </source>
</evidence>
<dbReference type="GO" id="GO:0008253">
    <property type="term" value="F:5'-nucleotidase activity"/>
    <property type="evidence" value="ECO:0007669"/>
    <property type="project" value="InterPro"/>
</dbReference>
<comment type="similarity">
    <text evidence="2 12">Belongs to the ISN1 family.</text>
</comment>
<dbReference type="OrthoDB" id="185373at2759"/>
<dbReference type="GO" id="GO:0005524">
    <property type="term" value="F:ATP binding"/>
    <property type="evidence" value="ECO:0007669"/>
    <property type="project" value="UniProtKB-KW"/>
</dbReference>
<evidence type="ECO:0000256" key="11">
    <source>
        <dbReference type="ARBA" id="ARBA00047413"/>
    </source>
</evidence>
<dbReference type="InterPro" id="IPR009453">
    <property type="entry name" value="ISN1"/>
</dbReference>
<dbReference type="PIRSF" id="PIRSF028836">
    <property type="entry name" value="ISN1"/>
    <property type="match status" value="1"/>
</dbReference>
<evidence type="ECO:0000256" key="8">
    <source>
        <dbReference type="ARBA" id="ARBA00022840"/>
    </source>
</evidence>
<dbReference type="Pfam" id="PF06437">
    <property type="entry name" value="ISN1"/>
    <property type="match status" value="1"/>
</dbReference>
<dbReference type="PANTHER" id="PTHR28213:SF1">
    <property type="entry name" value="IMP-SPECIFIC 5'-NUCLEOTIDASE 1"/>
    <property type="match status" value="1"/>
</dbReference>
<dbReference type="GeneID" id="30149454"/>
<evidence type="ECO:0000256" key="10">
    <source>
        <dbReference type="ARBA" id="ARBA00023080"/>
    </source>
</evidence>
<dbReference type="GO" id="GO:0071590">
    <property type="term" value="P:nicotinamide riboside biosynthetic process"/>
    <property type="evidence" value="ECO:0007669"/>
    <property type="project" value="TreeGrafter"/>
</dbReference>
<dbReference type="RefSeq" id="XP_018986775.1">
    <property type="nucleotide sequence ID" value="XM_019131601.1"/>
</dbReference>
<dbReference type="STRING" id="984486.A0A1E3QWS3"/>
<comment type="function">
    <text evidence="12">IMP-specific 5'-nucleotidase involved in IMP (inositol monophosphate) degradation.</text>
</comment>
<keyword evidence="14" id="KW-1185">Reference proteome</keyword>
<comment type="subunit">
    <text evidence="3 12">Homotetramer.</text>
</comment>
<evidence type="ECO:0000256" key="1">
    <source>
        <dbReference type="ARBA" id="ARBA00001946"/>
    </source>
</evidence>
<dbReference type="PANTHER" id="PTHR28213">
    <property type="entry name" value="IMP-SPECIFIC 5'-NUCLEOTIDASE 1"/>
    <property type="match status" value="1"/>
</dbReference>
<evidence type="ECO:0000256" key="9">
    <source>
        <dbReference type="ARBA" id="ARBA00022842"/>
    </source>
</evidence>
<dbReference type="GO" id="GO:0000287">
    <property type="term" value="F:magnesium ion binding"/>
    <property type="evidence" value="ECO:0007669"/>
    <property type="project" value="InterPro"/>
</dbReference>
<gene>
    <name evidence="13" type="ORF">BABINDRAFT_32731</name>
</gene>
<keyword evidence="7 12" id="KW-0378">Hydrolase</keyword>
<evidence type="ECO:0000256" key="3">
    <source>
        <dbReference type="ARBA" id="ARBA00011881"/>
    </source>
</evidence>
<keyword evidence="6" id="KW-0547">Nucleotide-binding</keyword>
<evidence type="ECO:0000256" key="6">
    <source>
        <dbReference type="ARBA" id="ARBA00022741"/>
    </source>
</evidence>
<keyword evidence="10 12" id="KW-0546">Nucleotide metabolism</keyword>
<dbReference type="EC" id="3.1.3.-" evidence="12"/>
<sequence length="433" mass="48584">MTSRYRVEYALKVHRRDEFIEWIKGLLAVPFVLHSGNGITASTSSTGQNTKVTADARRRYAEVFYDLERLIEDKITQDNCNTPGNSRLKQLVPTVGEFYTKLPLERAFYVEDARRSISVRRLVAPSFNDVRLILNTAQVLALSASGLNPLKLVTFDGDITLYEDGLSLTPDAPIVLRLKILLKRDLYVALVTAAGYAEISGEKYYQRLKGLLDLLVDDQELTDRQKRNLLIMGGESNFLFRYDTETSRLKYIADEEWQLENVKNWDVVNITKTLDFAEKVLGRVKEQLSLPAVIIRKERAVGIVAQPGNKLCREQLEEIVLTCQKKLDIFAPAQGIKFCAFNGGSDVWVDIGDKALGVESLQKYIGFTDLGLNHGIGKGQTLHVGDQFAAIGANDYKARLSACTAWIANPTETVDILDDLIQYMDEETAMGFV</sequence>
<evidence type="ECO:0000313" key="14">
    <source>
        <dbReference type="Proteomes" id="UP000094336"/>
    </source>
</evidence>
<dbReference type="Proteomes" id="UP000094336">
    <property type="component" value="Unassembled WGS sequence"/>
</dbReference>
<keyword evidence="5" id="KW-0479">Metal-binding</keyword>
<evidence type="ECO:0000256" key="12">
    <source>
        <dbReference type="PIRNR" id="PIRNR028836"/>
    </source>
</evidence>
<accession>A0A1E3QWS3</accession>
<dbReference type="AlphaFoldDB" id="A0A1E3QWS3"/>
<keyword evidence="8" id="KW-0067">ATP-binding</keyword>
<proteinExistence type="inferred from homology"/>
<organism evidence="13 14">
    <name type="scientific">Babjeviella inositovora NRRL Y-12698</name>
    <dbReference type="NCBI Taxonomy" id="984486"/>
    <lineage>
        <taxon>Eukaryota</taxon>
        <taxon>Fungi</taxon>
        <taxon>Dikarya</taxon>
        <taxon>Ascomycota</taxon>
        <taxon>Saccharomycotina</taxon>
        <taxon>Pichiomycetes</taxon>
        <taxon>Serinales incertae sedis</taxon>
        <taxon>Babjeviella</taxon>
    </lineage>
</organism>
<protein>
    <recommendedName>
        <fullName evidence="4 12">IMP-specific 5'-nucleotidase 1</fullName>
        <ecNumber evidence="12">3.1.3.-</ecNumber>
    </recommendedName>
</protein>
<dbReference type="GO" id="GO:0009117">
    <property type="term" value="P:nucleotide metabolic process"/>
    <property type="evidence" value="ECO:0007669"/>
    <property type="project" value="UniProtKB-KW"/>
</dbReference>